<feature type="domain" description="Glycosyltransferase 2-like" evidence="9">
    <location>
        <begin position="4"/>
        <end position="166"/>
    </location>
</feature>
<evidence type="ECO:0000256" key="8">
    <source>
        <dbReference type="SAM" id="Phobius"/>
    </source>
</evidence>
<feature type="transmembrane region" description="Helical" evidence="8">
    <location>
        <begin position="239"/>
        <end position="260"/>
    </location>
</feature>
<keyword evidence="2" id="KW-0328">Glycosyltransferase</keyword>
<organism evidence="10 11">
    <name type="scientific">candidate division WWE3 bacterium CG_4_9_14_3_um_filter_34_6</name>
    <dbReference type="NCBI Taxonomy" id="1975079"/>
    <lineage>
        <taxon>Bacteria</taxon>
        <taxon>Katanobacteria</taxon>
    </lineage>
</organism>
<dbReference type="Proteomes" id="UP000230683">
    <property type="component" value="Unassembled WGS sequence"/>
</dbReference>
<accession>A0A2M7X547</accession>
<dbReference type="SUPFAM" id="SSF53448">
    <property type="entry name" value="Nucleotide-diphospho-sugar transferases"/>
    <property type="match status" value="1"/>
</dbReference>
<dbReference type="GO" id="GO:0016757">
    <property type="term" value="F:glycosyltransferase activity"/>
    <property type="evidence" value="ECO:0007669"/>
    <property type="project" value="UniProtKB-KW"/>
</dbReference>
<gene>
    <name evidence="10" type="ORF">CO178_00540</name>
</gene>
<comment type="caution">
    <text evidence="10">The sequence shown here is derived from an EMBL/GenBank/DDBJ whole genome shotgun (WGS) entry which is preliminary data.</text>
</comment>
<evidence type="ECO:0000256" key="5">
    <source>
        <dbReference type="ARBA" id="ARBA00022985"/>
    </source>
</evidence>
<keyword evidence="6 8" id="KW-1133">Transmembrane helix</keyword>
<feature type="transmembrane region" description="Helical" evidence="8">
    <location>
        <begin position="207"/>
        <end position="227"/>
    </location>
</feature>
<evidence type="ECO:0000256" key="4">
    <source>
        <dbReference type="ARBA" id="ARBA00022692"/>
    </source>
</evidence>
<dbReference type="GO" id="GO:0009103">
    <property type="term" value="P:lipopolysaccharide biosynthetic process"/>
    <property type="evidence" value="ECO:0007669"/>
    <property type="project" value="UniProtKB-KW"/>
</dbReference>
<proteinExistence type="predicted"/>
<dbReference type="PANTHER" id="PTHR48090:SF3">
    <property type="entry name" value="UNDECAPRENYL-PHOSPHATE 4-DEOXY-4-FORMAMIDO-L-ARABINOSE TRANSFERASE"/>
    <property type="match status" value="1"/>
</dbReference>
<dbReference type="InterPro" id="IPR050256">
    <property type="entry name" value="Glycosyltransferase_2"/>
</dbReference>
<dbReference type="GO" id="GO:0005886">
    <property type="term" value="C:plasma membrane"/>
    <property type="evidence" value="ECO:0007669"/>
    <property type="project" value="TreeGrafter"/>
</dbReference>
<feature type="transmembrane region" description="Helical" evidence="8">
    <location>
        <begin position="275"/>
        <end position="299"/>
    </location>
</feature>
<keyword evidence="5" id="KW-0448">Lipopolysaccharide biosynthesis</keyword>
<evidence type="ECO:0000256" key="1">
    <source>
        <dbReference type="ARBA" id="ARBA00022475"/>
    </source>
</evidence>
<keyword evidence="3" id="KW-0808">Transferase</keyword>
<evidence type="ECO:0000259" key="9">
    <source>
        <dbReference type="Pfam" id="PF00535"/>
    </source>
</evidence>
<keyword evidence="1" id="KW-1003">Cell membrane</keyword>
<sequence length="319" mass="35817">MDISIIVTVYNNSSTLIELYDGLSSVFGELDRSYELIIINDGSADDSWKIISSLQKKDPHVKAIDFRRHYGESAALQAGFDLSKGNYVLTIGASLENDPKDLLKLFEKVSKKDNDMVIGIRQGRYDGRALSKMKSKFAHWIIKYVAKTKFSDVTSPVRAMEREVVQNIRLFGDGYMYLPVLATLYGAKFEEVSIKHYKPRASATFPARVNFFKFIFDIIFLKFFVSATTPPFNLTPMRLFGGLGSLSALLGSIGGIYLTYQKAFLGLDIGTRPLLILSVLLLILGAMFVVFGVLGEIIIRSYFETQDKLTYTTREKLVA</sequence>
<evidence type="ECO:0000256" key="2">
    <source>
        <dbReference type="ARBA" id="ARBA00022676"/>
    </source>
</evidence>
<keyword evidence="7 8" id="KW-0472">Membrane</keyword>
<evidence type="ECO:0000313" key="11">
    <source>
        <dbReference type="Proteomes" id="UP000230683"/>
    </source>
</evidence>
<evidence type="ECO:0000313" key="10">
    <source>
        <dbReference type="EMBL" id="PJA41295.1"/>
    </source>
</evidence>
<evidence type="ECO:0000256" key="6">
    <source>
        <dbReference type="ARBA" id="ARBA00022989"/>
    </source>
</evidence>
<dbReference type="CDD" id="cd04187">
    <property type="entry name" value="DPM1_like_bac"/>
    <property type="match status" value="1"/>
</dbReference>
<evidence type="ECO:0000256" key="7">
    <source>
        <dbReference type="ARBA" id="ARBA00023136"/>
    </source>
</evidence>
<dbReference type="Gene3D" id="3.90.550.10">
    <property type="entry name" value="Spore Coat Polysaccharide Biosynthesis Protein SpsA, Chain A"/>
    <property type="match status" value="1"/>
</dbReference>
<reference evidence="11" key="1">
    <citation type="submission" date="2017-09" db="EMBL/GenBank/DDBJ databases">
        <title>Depth-based differentiation of microbial function through sediment-hosted aquifers and enrichment of novel symbionts in the deep terrestrial subsurface.</title>
        <authorList>
            <person name="Probst A.J."/>
            <person name="Ladd B."/>
            <person name="Jarett J.K."/>
            <person name="Geller-Mcgrath D.E."/>
            <person name="Sieber C.M.K."/>
            <person name="Emerson J.B."/>
            <person name="Anantharaman K."/>
            <person name="Thomas B.C."/>
            <person name="Malmstrom R."/>
            <person name="Stieglmeier M."/>
            <person name="Klingl A."/>
            <person name="Woyke T."/>
            <person name="Ryan C.M."/>
            <person name="Banfield J.F."/>
        </authorList>
    </citation>
    <scope>NUCLEOTIDE SEQUENCE [LARGE SCALE GENOMIC DNA]</scope>
</reference>
<evidence type="ECO:0000256" key="3">
    <source>
        <dbReference type="ARBA" id="ARBA00022679"/>
    </source>
</evidence>
<dbReference type="AlphaFoldDB" id="A0A2M7X547"/>
<name>A0A2M7X547_UNCKA</name>
<dbReference type="EMBL" id="PFWY01000026">
    <property type="protein sequence ID" value="PJA41295.1"/>
    <property type="molecule type" value="Genomic_DNA"/>
</dbReference>
<dbReference type="InterPro" id="IPR001173">
    <property type="entry name" value="Glyco_trans_2-like"/>
</dbReference>
<dbReference type="Pfam" id="PF00535">
    <property type="entry name" value="Glycos_transf_2"/>
    <property type="match status" value="1"/>
</dbReference>
<protein>
    <recommendedName>
        <fullName evidence="9">Glycosyltransferase 2-like domain-containing protein</fullName>
    </recommendedName>
</protein>
<dbReference type="InterPro" id="IPR029044">
    <property type="entry name" value="Nucleotide-diphossugar_trans"/>
</dbReference>
<dbReference type="PANTHER" id="PTHR48090">
    <property type="entry name" value="UNDECAPRENYL-PHOSPHATE 4-DEOXY-4-FORMAMIDO-L-ARABINOSE TRANSFERASE-RELATED"/>
    <property type="match status" value="1"/>
</dbReference>
<keyword evidence="4 8" id="KW-0812">Transmembrane</keyword>